<dbReference type="PANTHER" id="PTHR43798:SF31">
    <property type="entry name" value="AB HYDROLASE SUPERFAMILY PROTEIN YCLE"/>
    <property type="match status" value="1"/>
</dbReference>
<evidence type="ECO:0000259" key="2">
    <source>
        <dbReference type="Pfam" id="PF00561"/>
    </source>
</evidence>
<dbReference type="Gene3D" id="3.40.50.1820">
    <property type="entry name" value="alpha/beta hydrolase"/>
    <property type="match status" value="1"/>
</dbReference>
<name>A0ABP8DWP1_9MICO</name>
<organism evidence="3 4">
    <name type="scientific">Frondihabitans peucedani</name>
    <dbReference type="NCBI Taxonomy" id="598626"/>
    <lineage>
        <taxon>Bacteria</taxon>
        <taxon>Bacillati</taxon>
        <taxon>Actinomycetota</taxon>
        <taxon>Actinomycetes</taxon>
        <taxon>Micrococcales</taxon>
        <taxon>Microbacteriaceae</taxon>
        <taxon>Frondihabitans</taxon>
    </lineage>
</organism>
<proteinExistence type="predicted"/>
<feature type="domain" description="AB hydrolase-1" evidence="2">
    <location>
        <begin position="42"/>
        <end position="254"/>
    </location>
</feature>
<gene>
    <name evidence="3" type="ORF">GCM10022256_00400</name>
</gene>
<sequence length="278" mass="29784">MDTRGPVDTGLMVDSNLEEHRTSVRGASLAWTEEGSGPTAVWCHGLSSSRDAQEVSRMFDWSPVVASGHRLVRYDARGHGGSTATPEPSDYEWRNLAQDLLALLDEVAPGERVAGIGSSMGTATLLHAALLDPDRFSRLVLTSPPTAWETRAAQAGFYRQLADQVEEQGLRVFEEQMLQGPPPPPAFGDVDLTADGLGIDEDAMPTIFRGAAGSDLPQPEALAEMQVPSLLLAWSGDPGHPVVSASLLAEYLPDAVLRVAATPEQLARWGGYAADFLR</sequence>
<reference evidence="4" key="1">
    <citation type="journal article" date="2019" name="Int. J. Syst. Evol. Microbiol.">
        <title>The Global Catalogue of Microorganisms (GCM) 10K type strain sequencing project: providing services to taxonomists for standard genome sequencing and annotation.</title>
        <authorList>
            <consortium name="The Broad Institute Genomics Platform"/>
            <consortium name="The Broad Institute Genome Sequencing Center for Infectious Disease"/>
            <person name="Wu L."/>
            <person name="Ma J."/>
        </authorList>
    </citation>
    <scope>NUCLEOTIDE SEQUENCE [LARGE SCALE GENOMIC DNA]</scope>
    <source>
        <strain evidence="4">JCM 17442</strain>
    </source>
</reference>
<keyword evidence="4" id="KW-1185">Reference proteome</keyword>
<dbReference type="Pfam" id="PF00561">
    <property type="entry name" value="Abhydrolase_1"/>
    <property type="match status" value="1"/>
</dbReference>
<dbReference type="InterPro" id="IPR029058">
    <property type="entry name" value="AB_hydrolase_fold"/>
</dbReference>
<dbReference type="InterPro" id="IPR000073">
    <property type="entry name" value="AB_hydrolase_1"/>
</dbReference>
<protein>
    <submittedName>
        <fullName evidence="3">Alpha/beta hydrolase</fullName>
    </submittedName>
</protein>
<dbReference type="SUPFAM" id="SSF53474">
    <property type="entry name" value="alpha/beta-Hydrolases"/>
    <property type="match status" value="1"/>
</dbReference>
<dbReference type="GO" id="GO:0016787">
    <property type="term" value="F:hydrolase activity"/>
    <property type="evidence" value="ECO:0007669"/>
    <property type="project" value="UniProtKB-KW"/>
</dbReference>
<evidence type="ECO:0000313" key="3">
    <source>
        <dbReference type="EMBL" id="GAA4264428.1"/>
    </source>
</evidence>
<dbReference type="EMBL" id="BAABAU010000001">
    <property type="protein sequence ID" value="GAA4264428.1"/>
    <property type="molecule type" value="Genomic_DNA"/>
</dbReference>
<comment type="caution">
    <text evidence="3">The sequence shown here is derived from an EMBL/GenBank/DDBJ whole genome shotgun (WGS) entry which is preliminary data.</text>
</comment>
<dbReference type="InterPro" id="IPR050266">
    <property type="entry name" value="AB_hydrolase_sf"/>
</dbReference>
<dbReference type="PANTHER" id="PTHR43798">
    <property type="entry name" value="MONOACYLGLYCEROL LIPASE"/>
    <property type="match status" value="1"/>
</dbReference>
<evidence type="ECO:0000313" key="4">
    <source>
        <dbReference type="Proteomes" id="UP001501594"/>
    </source>
</evidence>
<accession>A0ABP8DWP1</accession>
<keyword evidence="1 3" id="KW-0378">Hydrolase</keyword>
<dbReference type="Proteomes" id="UP001501594">
    <property type="component" value="Unassembled WGS sequence"/>
</dbReference>
<evidence type="ECO:0000256" key="1">
    <source>
        <dbReference type="ARBA" id="ARBA00022801"/>
    </source>
</evidence>